<dbReference type="Proteomes" id="UP000240708">
    <property type="component" value="Unassembled WGS sequence"/>
</dbReference>
<keyword evidence="2" id="KW-1185">Reference proteome</keyword>
<evidence type="ECO:0000313" key="2">
    <source>
        <dbReference type="Proteomes" id="UP000240708"/>
    </source>
</evidence>
<name>A0A2P8E6C8_9BACT</name>
<evidence type="ECO:0000313" key="1">
    <source>
        <dbReference type="EMBL" id="PSL05008.1"/>
    </source>
</evidence>
<sequence>MKGLFSFFIISCLVFCSSCKNVQTGLENGSKEEASALEEGNPEIIMILFFINDRDSVGIVETFSNYGIYKGSGEIAQKALEGDLKISFLDIDKGICQEKVVFNPLLKKVEYASDDGSGRIIAEAVVLEEATFLIRLQWKDCFHQIKVERFDDEEWKPLKMLNFTKPLNP</sequence>
<reference evidence="1 2" key="1">
    <citation type="submission" date="2018-03" db="EMBL/GenBank/DDBJ databases">
        <title>Genomic Encyclopedia of Archaeal and Bacterial Type Strains, Phase II (KMG-II): from individual species to whole genera.</title>
        <authorList>
            <person name="Goeker M."/>
        </authorList>
    </citation>
    <scope>NUCLEOTIDE SEQUENCE [LARGE SCALE GENOMIC DNA]</scope>
    <source>
        <strain evidence="1 2">DSM 28057</strain>
    </source>
</reference>
<gene>
    <name evidence="1" type="ORF">CLV48_104182</name>
</gene>
<accession>A0A2P8E6C8</accession>
<protein>
    <submittedName>
        <fullName evidence="1">Uncharacterized protein</fullName>
    </submittedName>
</protein>
<dbReference type="RefSeq" id="WP_146140085.1">
    <property type="nucleotide sequence ID" value="NZ_PYGF01000004.1"/>
</dbReference>
<proteinExistence type="predicted"/>
<organism evidence="1 2">
    <name type="scientific">Cecembia rubra</name>
    <dbReference type="NCBI Taxonomy" id="1485585"/>
    <lineage>
        <taxon>Bacteria</taxon>
        <taxon>Pseudomonadati</taxon>
        <taxon>Bacteroidota</taxon>
        <taxon>Cytophagia</taxon>
        <taxon>Cytophagales</taxon>
        <taxon>Cyclobacteriaceae</taxon>
        <taxon>Cecembia</taxon>
    </lineage>
</organism>
<comment type="caution">
    <text evidence="1">The sequence shown here is derived from an EMBL/GenBank/DDBJ whole genome shotgun (WGS) entry which is preliminary data.</text>
</comment>
<dbReference type="EMBL" id="PYGF01000004">
    <property type="protein sequence ID" value="PSL05008.1"/>
    <property type="molecule type" value="Genomic_DNA"/>
</dbReference>
<dbReference type="OrthoDB" id="839513at2"/>
<dbReference type="AlphaFoldDB" id="A0A2P8E6C8"/>